<evidence type="ECO:0000313" key="2">
    <source>
        <dbReference type="Proteomes" id="UP000789860"/>
    </source>
</evidence>
<sequence>LGSGCGLLGLVMCSLSFETTLTDLASVVDNVLKENLPSDFTSPYDYIVATDYRYSLDLIPHFIKCLQNLSNAKFVIICGMERRDPIVINNFLNQCKKNLWI</sequence>
<reference evidence="1" key="1">
    <citation type="submission" date="2021-06" db="EMBL/GenBank/DDBJ databases">
        <authorList>
            <person name="Kallberg Y."/>
            <person name="Tangrot J."/>
            <person name="Rosling A."/>
        </authorList>
    </citation>
    <scope>NUCLEOTIDE SEQUENCE</scope>
    <source>
        <strain evidence="1">AU212A</strain>
    </source>
</reference>
<gene>
    <name evidence="1" type="ORF">SCALOS_LOCUS7220</name>
</gene>
<proteinExistence type="predicted"/>
<organism evidence="1 2">
    <name type="scientific">Scutellospora calospora</name>
    <dbReference type="NCBI Taxonomy" id="85575"/>
    <lineage>
        <taxon>Eukaryota</taxon>
        <taxon>Fungi</taxon>
        <taxon>Fungi incertae sedis</taxon>
        <taxon>Mucoromycota</taxon>
        <taxon>Glomeromycotina</taxon>
        <taxon>Glomeromycetes</taxon>
        <taxon>Diversisporales</taxon>
        <taxon>Gigasporaceae</taxon>
        <taxon>Scutellospora</taxon>
    </lineage>
</organism>
<dbReference type="EMBL" id="CAJVPM010015651">
    <property type="protein sequence ID" value="CAG8609192.1"/>
    <property type="molecule type" value="Genomic_DNA"/>
</dbReference>
<name>A0ACA9MWB7_9GLOM</name>
<protein>
    <submittedName>
        <fullName evidence="1">5266_t:CDS:1</fullName>
    </submittedName>
</protein>
<feature type="non-terminal residue" evidence="1">
    <location>
        <position position="1"/>
    </location>
</feature>
<accession>A0ACA9MWB7</accession>
<comment type="caution">
    <text evidence="1">The sequence shown here is derived from an EMBL/GenBank/DDBJ whole genome shotgun (WGS) entry which is preliminary data.</text>
</comment>
<dbReference type="Proteomes" id="UP000789860">
    <property type="component" value="Unassembled WGS sequence"/>
</dbReference>
<keyword evidence="2" id="KW-1185">Reference proteome</keyword>
<evidence type="ECO:0000313" key="1">
    <source>
        <dbReference type="EMBL" id="CAG8609192.1"/>
    </source>
</evidence>